<name>A0ABV2XM78_9ACTN</name>
<evidence type="ECO:0000256" key="1">
    <source>
        <dbReference type="SAM" id="MobiDB-lite"/>
    </source>
</evidence>
<dbReference type="InterPro" id="IPR045450">
    <property type="entry name" value="VMAP_C"/>
</dbReference>
<proteinExistence type="predicted"/>
<dbReference type="Proteomes" id="UP001550603">
    <property type="component" value="Unassembled WGS sequence"/>
</dbReference>
<protein>
    <recommendedName>
        <fullName evidence="2">vWA-MoxR associated protein C-terminal domain-containing protein</fullName>
    </recommendedName>
</protein>
<evidence type="ECO:0000313" key="4">
    <source>
        <dbReference type="Proteomes" id="UP001550603"/>
    </source>
</evidence>
<dbReference type="Gene3D" id="3.40.50.1460">
    <property type="match status" value="1"/>
</dbReference>
<gene>
    <name evidence="3" type="ORF">ABZ568_01120</name>
</gene>
<sequence>MSHRADDLSDVAAERTYALVVGVESYEVDDGWRLPGAAHDAQRFAAWLTGSGRVPPANLRLLLSPLPDTDLSRGRDLPKHQPATEQHVKQALFHDLPSRDGDLLWIYWAGHGFHDDGHLLLPYADATGPHTVHLNLEAALRWWGSTDVDRRRFRHQIVMTDACRVDRRRSPRLNFWSVDYGGGELTEGRGQFVLYAARPGEAARNEEERRAGLFTDKLLDALNGMTVGQGVRALTDVTRGLQADFDVLCAQQKAWQRPSYLIRGWDGSAVYGGDWTDSSGTAPLLDQQAWNDLAALTRGRDLPPCVHDAYRWAFQVCGCAAPPQDATPAGSLTEFVRDLDDRQGRPGKPLTLPFVRYLAAHTEDREWGARLDDWVDRTRERIGARPVAAAPERPPEPAHVHVQLAEAAEKDRYFVRVWLYQGTFSFEWESSDAVALSDARSELGERIGAVAAKDSARGTGRIEFHIPVELLDEEFEAWSMPFGPGRLPQEVGQFYEVVVRCPDARDGSTAKWREKWRSFEAHGEGQWESPTIDACHPIWLITEDEMPPNLAAFLRFADFPVGVLVQVGRERLPEALSAVVASGVPIALWHRSGPPKGPAGTGDLATALASPGGRSLDLRKLPRTLLKLRILAGASATEQGRRHPLALLWDDPNRRPRLQRLEVNPPHRTSPRTEAQ</sequence>
<organism evidence="3 4">
    <name type="scientific">Streptomyces olindensis</name>
    <dbReference type="NCBI Taxonomy" id="358823"/>
    <lineage>
        <taxon>Bacteria</taxon>
        <taxon>Bacillati</taxon>
        <taxon>Actinomycetota</taxon>
        <taxon>Actinomycetes</taxon>
        <taxon>Kitasatosporales</taxon>
        <taxon>Streptomycetaceae</taxon>
        <taxon>Streptomyces</taxon>
    </lineage>
</organism>
<accession>A0ABV2XM78</accession>
<dbReference type="EMBL" id="JBEYBN010000001">
    <property type="protein sequence ID" value="MEU2265060.1"/>
    <property type="molecule type" value="Genomic_DNA"/>
</dbReference>
<evidence type="ECO:0000313" key="3">
    <source>
        <dbReference type="EMBL" id="MEU2265060.1"/>
    </source>
</evidence>
<feature type="domain" description="vWA-MoxR associated protein C-terminal" evidence="2">
    <location>
        <begin position="411"/>
        <end position="652"/>
    </location>
</feature>
<comment type="caution">
    <text evidence="3">The sequence shown here is derived from an EMBL/GenBank/DDBJ whole genome shotgun (WGS) entry which is preliminary data.</text>
</comment>
<evidence type="ECO:0000259" key="2">
    <source>
        <dbReference type="Pfam" id="PF20028"/>
    </source>
</evidence>
<feature type="region of interest" description="Disordered" evidence="1">
    <location>
        <begin position="657"/>
        <end position="676"/>
    </location>
</feature>
<dbReference type="Pfam" id="PF20028">
    <property type="entry name" value="VMAP-C"/>
    <property type="match status" value="1"/>
</dbReference>
<reference evidence="3 4" key="1">
    <citation type="submission" date="2024-06" db="EMBL/GenBank/DDBJ databases">
        <title>The Natural Products Discovery Center: Release of the First 8490 Sequenced Strains for Exploring Actinobacteria Biosynthetic Diversity.</title>
        <authorList>
            <person name="Kalkreuter E."/>
            <person name="Kautsar S.A."/>
            <person name="Yang D."/>
            <person name="Bader C.D."/>
            <person name="Teijaro C.N."/>
            <person name="Fluegel L."/>
            <person name="Davis C.M."/>
            <person name="Simpson J.R."/>
            <person name="Lauterbach L."/>
            <person name="Steele A.D."/>
            <person name="Gui C."/>
            <person name="Meng S."/>
            <person name="Li G."/>
            <person name="Viehrig K."/>
            <person name="Ye F."/>
            <person name="Su P."/>
            <person name="Kiefer A.F."/>
            <person name="Nichols A."/>
            <person name="Cepeda A.J."/>
            <person name="Yan W."/>
            <person name="Fan B."/>
            <person name="Jiang Y."/>
            <person name="Adhikari A."/>
            <person name="Zheng C.-J."/>
            <person name="Schuster L."/>
            <person name="Cowan T.M."/>
            <person name="Smanski M.J."/>
            <person name="Chevrette M.G."/>
            <person name="De Carvalho L.P.S."/>
            <person name="Shen B."/>
        </authorList>
    </citation>
    <scope>NUCLEOTIDE SEQUENCE [LARGE SCALE GENOMIC DNA]</scope>
    <source>
        <strain evidence="3 4">NPDC019583</strain>
    </source>
</reference>
<dbReference type="RefSeq" id="WP_359784487.1">
    <property type="nucleotide sequence ID" value="NZ_JBEYBN010000001.1"/>
</dbReference>
<keyword evidence="4" id="KW-1185">Reference proteome</keyword>